<dbReference type="InterPro" id="IPR039907">
    <property type="entry name" value="NOB1"/>
</dbReference>
<dbReference type="InterPro" id="IPR017117">
    <property type="entry name" value="Nob1_euk"/>
</dbReference>
<name>G0UCY5_TRYVY</name>
<evidence type="ECO:0000256" key="8">
    <source>
        <dbReference type="PIRNR" id="PIRNR037125"/>
    </source>
</evidence>
<dbReference type="EMBL" id="HE573027">
    <property type="protein sequence ID" value="CCC53695.1"/>
    <property type="molecule type" value="Genomic_DNA"/>
</dbReference>
<dbReference type="GO" id="GO:0016787">
    <property type="term" value="F:hydrolase activity"/>
    <property type="evidence" value="ECO:0007669"/>
    <property type="project" value="UniProtKB-KW"/>
</dbReference>
<dbReference type="Gene3D" id="3.40.50.1010">
    <property type="entry name" value="5'-nuclease"/>
    <property type="match status" value="1"/>
</dbReference>
<dbReference type="InterPro" id="IPR036283">
    <property type="entry name" value="NOB1_Zf-like_sf"/>
</dbReference>
<keyword evidence="4 8" id="KW-0479">Metal-binding</keyword>
<feature type="domain" description="Nin one binding (NOB1) Zn-ribbon-like" evidence="11">
    <location>
        <begin position="260"/>
        <end position="332"/>
    </location>
</feature>
<keyword evidence="6 8" id="KW-0862">Zinc</keyword>
<evidence type="ECO:0000256" key="5">
    <source>
        <dbReference type="ARBA" id="ARBA00022801"/>
    </source>
</evidence>
<gene>
    <name evidence="13" type="ORF">TVY486_1111790</name>
</gene>
<dbReference type="Gene3D" id="6.20.210.10">
    <property type="entry name" value="Nin one binding (NOB1), Zn-ribbon-like"/>
    <property type="match status" value="1"/>
</dbReference>
<dbReference type="PANTHER" id="PTHR12814:SF2">
    <property type="entry name" value="RNA-BINDING PROTEIN NOB1"/>
    <property type="match status" value="1"/>
</dbReference>
<dbReference type="CDD" id="cd09876">
    <property type="entry name" value="PIN_Nob1-like"/>
    <property type="match status" value="1"/>
</dbReference>
<dbReference type="Pfam" id="PF08772">
    <property type="entry name" value="Zn_ribbon_NOB1"/>
    <property type="match status" value="1"/>
</dbReference>
<evidence type="ECO:0000259" key="12">
    <source>
        <dbReference type="Pfam" id="PF17146"/>
    </source>
</evidence>
<evidence type="ECO:0000256" key="10">
    <source>
        <dbReference type="SAM" id="MobiDB-lite"/>
    </source>
</evidence>
<evidence type="ECO:0000256" key="7">
    <source>
        <dbReference type="ARBA" id="ARBA00023242"/>
    </source>
</evidence>
<feature type="binding site" evidence="9">
    <location>
        <position position="288"/>
    </location>
    <ligand>
        <name>Zn(2+)</name>
        <dbReference type="ChEBI" id="CHEBI:29105"/>
    </ligand>
</feature>
<evidence type="ECO:0000259" key="11">
    <source>
        <dbReference type="Pfam" id="PF08772"/>
    </source>
</evidence>
<dbReference type="GO" id="GO:0004521">
    <property type="term" value="F:RNA endonuclease activity"/>
    <property type="evidence" value="ECO:0007669"/>
    <property type="project" value="UniProtKB-UniRule"/>
</dbReference>
<dbReference type="InterPro" id="IPR014881">
    <property type="entry name" value="NOB1_Zn-bd"/>
</dbReference>
<feature type="binding site" evidence="9">
    <location>
        <position position="273"/>
    </location>
    <ligand>
        <name>Zn(2+)</name>
        <dbReference type="ChEBI" id="CHEBI:29105"/>
    </ligand>
</feature>
<reference evidence="13" key="1">
    <citation type="journal article" date="2012" name="Proc. Natl. Acad. Sci. U.S.A.">
        <title>Antigenic diversity is generated by distinct evolutionary mechanisms in African trypanosome species.</title>
        <authorList>
            <person name="Jackson A.P."/>
            <person name="Berry A."/>
            <person name="Aslett M."/>
            <person name="Allison H.C."/>
            <person name="Burton P."/>
            <person name="Vavrova-Anderson J."/>
            <person name="Brown R."/>
            <person name="Browne H."/>
            <person name="Corton N."/>
            <person name="Hauser H."/>
            <person name="Gamble J."/>
            <person name="Gilderthorp R."/>
            <person name="Marcello L."/>
            <person name="McQuillan J."/>
            <person name="Otto T.D."/>
            <person name="Quail M.A."/>
            <person name="Sanders M.J."/>
            <person name="van Tonder A."/>
            <person name="Ginger M.L."/>
            <person name="Field M.C."/>
            <person name="Barry J.D."/>
            <person name="Hertz-Fowler C."/>
            <person name="Berriman M."/>
        </authorList>
    </citation>
    <scope>NUCLEOTIDE SEQUENCE</scope>
    <source>
        <strain evidence="13">Y486</strain>
    </source>
</reference>
<dbReference type="VEuPathDB" id="TriTrypDB:TvY486_1111790"/>
<evidence type="ECO:0000256" key="2">
    <source>
        <dbReference type="ARBA" id="ARBA00005858"/>
    </source>
</evidence>
<evidence type="ECO:0000256" key="1">
    <source>
        <dbReference type="ARBA" id="ARBA00004123"/>
    </source>
</evidence>
<evidence type="ECO:0008006" key="14">
    <source>
        <dbReference type="Google" id="ProtNLM"/>
    </source>
</evidence>
<dbReference type="GO" id="GO:0030490">
    <property type="term" value="P:maturation of SSU-rRNA"/>
    <property type="evidence" value="ECO:0007669"/>
    <property type="project" value="TreeGrafter"/>
</dbReference>
<keyword evidence="3" id="KW-0540">Nuclease</keyword>
<feature type="region of interest" description="Disordered" evidence="10">
    <location>
        <begin position="380"/>
        <end position="416"/>
    </location>
</feature>
<dbReference type="GO" id="GO:0046872">
    <property type="term" value="F:metal ion binding"/>
    <property type="evidence" value="ECO:0007669"/>
    <property type="project" value="UniProtKB-UniRule"/>
</dbReference>
<dbReference type="AlphaFoldDB" id="G0UCY5"/>
<keyword evidence="5" id="KW-0378">Hydrolase</keyword>
<proteinExistence type="inferred from homology"/>
<dbReference type="GO" id="GO:0030688">
    <property type="term" value="C:preribosome, small subunit precursor"/>
    <property type="evidence" value="ECO:0007669"/>
    <property type="project" value="TreeGrafter"/>
</dbReference>
<dbReference type="OMA" id="DYAMQNT"/>
<feature type="binding site" evidence="9">
    <location>
        <position position="270"/>
    </location>
    <ligand>
        <name>Zn(2+)</name>
        <dbReference type="ChEBI" id="CHEBI:29105"/>
    </ligand>
</feature>
<keyword evidence="7 8" id="KW-0539">Nucleus</keyword>
<comment type="subcellular location">
    <subcellularLocation>
        <location evidence="1">Nucleus</location>
    </subcellularLocation>
</comment>
<evidence type="ECO:0000256" key="4">
    <source>
        <dbReference type="ARBA" id="ARBA00022723"/>
    </source>
</evidence>
<feature type="region of interest" description="Disordered" evidence="10">
    <location>
        <begin position="174"/>
        <end position="207"/>
    </location>
</feature>
<organism evidence="13">
    <name type="scientific">Trypanosoma vivax (strain Y486)</name>
    <dbReference type="NCBI Taxonomy" id="1055687"/>
    <lineage>
        <taxon>Eukaryota</taxon>
        <taxon>Discoba</taxon>
        <taxon>Euglenozoa</taxon>
        <taxon>Kinetoplastea</taxon>
        <taxon>Metakinetoplastina</taxon>
        <taxon>Trypanosomatida</taxon>
        <taxon>Trypanosomatidae</taxon>
        <taxon>Trypanosoma</taxon>
        <taxon>Duttonella</taxon>
    </lineage>
</organism>
<evidence type="ECO:0000256" key="3">
    <source>
        <dbReference type="ARBA" id="ARBA00022722"/>
    </source>
</evidence>
<dbReference type="Pfam" id="PF17146">
    <property type="entry name" value="PIN_6"/>
    <property type="match status" value="1"/>
</dbReference>
<dbReference type="PIRSF" id="PIRSF037125">
    <property type="entry name" value="D-site_20S_pre-rRNA_nuclease"/>
    <property type="match status" value="1"/>
</dbReference>
<dbReference type="GO" id="GO:0005737">
    <property type="term" value="C:cytoplasm"/>
    <property type="evidence" value="ECO:0007669"/>
    <property type="project" value="UniProtKB-ARBA"/>
</dbReference>
<comment type="similarity">
    <text evidence="2 8">Belongs to the NOB1 family.</text>
</comment>
<evidence type="ECO:0000256" key="9">
    <source>
        <dbReference type="PIRSR" id="PIRSR037125-1"/>
    </source>
</evidence>
<feature type="domain" description="Ribonuclease PIN" evidence="12">
    <location>
        <begin position="54"/>
        <end position="140"/>
    </location>
</feature>
<dbReference type="PANTHER" id="PTHR12814">
    <property type="entry name" value="RNA-BINDING PROTEIN NOB1"/>
    <property type="match status" value="1"/>
</dbReference>
<dbReference type="FunFam" id="3.40.50.1010:FF:000020">
    <property type="entry name" value="20S-pre-rRNA D-site endonuclease NOB1"/>
    <property type="match status" value="1"/>
</dbReference>
<evidence type="ECO:0000256" key="6">
    <source>
        <dbReference type="ARBA" id="ARBA00022833"/>
    </source>
</evidence>
<dbReference type="GO" id="GO:0031981">
    <property type="term" value="C:nuclear lumen"/>
    <property type="evidence" value="ECO:0007669"/>
    <property type="project" value="UniProtKB-ARBA"/>
</dbReference>
<dbReference type="SUPFAM" id="SSF144206">
    <property type="entry name" value="NOB1 zinc finger-like"/>
    <property type="match status" value="1"/>
</dbReference>
<feature type="binding site" evidence="9">
    <location>
        <position position="285"/>
    </location>
    <ligand>
        <name>Zn(2+)</name>
        <dbReference type="ChEBI" id="CHEBI:29105"/>
    </ligand>
</feature>
<accession>G0UCY5</accession>
<sequence>MSWASVVQNAKAIKPLSTDPKRVVVASEPTKDSGVKITSNEVGFAAPLFERALLILDANAFIKGTDSLDGSADVLVTTTQVVSEVRDQSARQRIQNLPVKLHLLEPTRASLERIIEIAEKTGDFGTMSRTDIRLCALALDCCIATGTLMKPIAPRASTINPTVEDGTVIVSEVQEGEGEINEGKGVRDGDSDDRVEDGHSSDDEGWITPENIHQHVVGGEFSVSGERFTGGVACVTSDFAMQNTLLHAGVPIIGPNGMRIQELRQWLLRCTACFTINTDTTRQFCIECGSGDTLRRVQYVVTRDGQRQLFINFRKQISTRGTVYNLPKPRGGKKGTNRHLVLREDQLAHVLRGTTSSKMREKFLFRGSADGGQDDLAAFGISRPVQKRDPNEPRLFSSYHKYNVNERKKARAGKRK</sequence>
<dbReference type="InterPro" id="IPR033411">
    <property type="entry name" value="Ribonuclease_PIN"/>
</dbReference>
<evidence type="ECO:0000313" key="13">
    <source>
        <dbReference type="EMBL" id="CCC53695.1"/>
    </source>
</evidence>
<protein>
    <recommendedName>
        <fullName evidence="14">RNA-binding protein NOB1</fullName>
    </recommendedName>
</protein>